<gene>
    <name evidence="3" type="ORF">DH2020_037830</name>
</gene>
<dbReference type="EMBL" id="JABTTQ020001738">
    <property type="protein sequence ID" value="KAK6128427.1"/>
    <property type="molecule type" value="Genomic_DNA"/>
</dbReference>
<proteinExistence type="predicted"/>
<name>A0ABR0V2T5_REHGL</name>
<dbReference type="Proteomes" id="UP001318860">
    <property type="component" value="Unassembled WGS sequence"/>
</dbReference>
<evidence type="ECO:0000313" key="4">
    <source>
        <dbReference type="Proteomes" id="UP001318860"/>
    </source>
</evidence>
<evidence type="ECO:0000256" key="1">
    <source>
        <dbReference type="SAM" id="MobiDB-lite"/>
    </source>
</evidence>
<evidence type="ECO:0000259" key="2">
    <source>
        <dbReference type="Pfam" id="PF05003"/>
    </source>
</evidence>
<dbReference type="InterPro" id="IPR045021">
    <property type="entry name" value="PSI1/2/3"/>
</dbReference>
<dbReference type="Pfam" id="PF05003">
    <property type="entry name" value="DUF668"/>
    <property type="match status" value="1"/>
</dbReference>
<reference evidence="3 4" key="1">
    <citation type="journal article" date="2021" name="Comput. Struct. Biotechnol. J.">
        <title>De novo genome assembly of the potent medicinal plant Rehmannia glutinosa using nanopore technology.</title>
        <authorList>
            <person name="Ma L."/>
            <person name="Dong C."/>
            <person name="Song C."/>
            <person name="Wang X."/>
            <person name="Zheng X."/>
            <person name="Niu Y."/>
            <person name="Chen S."/>
            <person name="Feng W."/>
        </authorList>
    </citation>
    <scope>NUCLEOTIDE SEQUENCE [LARGE SCALE GENOMIC DNA]</scope>
    <source>
        <strain evidence="3">DH-2019</strain>
    </source>
</reference>
<feature type="domain" description="DUF668" evidence="2">
    <location>
        <begin position="263"/>
        <end position="342"/>
    </location>
</feature>
<sequence length="352" mass="39665">MGGVSSKQTPTPNPYAGRSKNQEKQKNSSKVVMTPAMLEETMEKQIGVKESTNLSAQIASLGDDEFYDGIPQYWRSLSQRSKSLRVTKVSEVSGLLRRAGSVGLGRAVAVFDTIGSSVTNLNVSGGFVSGPTNKNNELSILAFEMLQRSYSKKQLREVAESVMLQMMTLVQLTAELYQELHALDRIEQDYQRKLLDLRSSSAPKGDRMYSLNILATELKNQRKLVKNLKKKSLWSRSMEELQKVKHQKKDPRAVSRSWGLLGSLHYANIILLIDSIRLTLFTTFGLQQRVPHEKVSLGIVVTDDYVARSSSMPPNSRDALYQSLPPNIEASLRSKLQSFHLEKEVFFWFFVL</sequence>
<organism evidence="3 4">
    <name type="scientific">Rehmannia glutinosa</name>
    <name type="common">Chinese foxglove</name>
    <dbReference type="NCBI Taxonomy" id="99300"/>
    <lineage>
        <taxon>Eukaryota</taxon>
        <taxon>Viridiplantae</taxon>
        <taxon>Streptophyta</taxon>
        <taxon>Embryophyta</taxon>
        <taxon>Tracheophyta</taxon>
        <taxon>Spermatophyta</taxon>
        <taxon>Magnoliopsida</taxon>
        <taxon>eudicotyledons</taxon>
        <taxon>Gunneridae</taxon>
        <taxon>Pentapetalae</taxon>
        <taxon>asterids</taxon>
        <taxon>lamiids</taxon>
        <taxon>Lamiales</taxon>
        <taxon>Orobanchaceae</taxon>
        <taxon>Rehmannieae</taxon>
        <taxon>Rehmannia</taxon>
    </lineage>
</organism>
<comment type="caution">
    <text evidence="3">The sequence shown here is derived from an EMBL/GenBank/DDBJ whole genome shotgun (WGS) entry which is preliminary data.</text>
</comment>
<dbReference type="PANTHER" id="PTHR31730:SF2">
    <property type="entry name" value="PROTEIN PSK SIMULATOR 3"/>
    <property type="match status" value="1"/>
</dbReference>
<dbReference type="PANTHER" id="PTHR31730">
    <property type="entry name" value="OS01G0873900 PROTEIN"/>
    <property type="match status" value="1"/>
</dbReference>
<dbReference type="InterPro" id="IPR007700">
    <property type="entry name" value="DUF668"/>
</dbReference>
<evidence type="ECO:0000313" key="3">
    <source>
        <dbReference type="EMBL" id="KAK6128427.1"/>
    </source>
</evidence>
<feature type="compositionally biased region" description="Polar residues" evidence="1">
    <location>
        <begin position="1"/>
        <end position="10"/>
    </location>
</feature>
<accession>A0ABR0V2T5</accession>
<protein>
    <recommendedName>
        <fullName evidence="2">DUF668 domain-containing protein</fullName>
    </recommendedName>
</protein>
<feature type="region of interest" description="Disordered" evidence="1">
    <location>
        <begin position="1"/>
        <end position="31"/>
    </location>
</feature>
<keyword evidence="4" id="KW-1185">Reference proteome</keyword>